<keyword evidence="1" id="KW-0812">Transmembrane</keyword>
<keyword evidence="1" id="KW-0472">Membrane</keyword>
<gene>
    <name evidence="2" type="ORF">ABB37_05510</name>
</gene>
<dbReference type="OMA" id="NIMCDFF"/>
<accession>A0A0M9G0L7</accession>
<dbReference type="RefSeq" id="XP_015658198.1">
    <property type="nucleotide sequence ID" value="XM_015803556.1"/>
</dbReference>
<keyword evidence="3" id="KW-1185">Reference proteome</keyword>
<dbReference type="OrthoDB" id="272734at2759"/>
<comment type="caution">
    <text evidence="2">The sequence shown here is derived from an EMBL/GenBank/DDBJ whole genome shotgun (WGS) entry which is preliminary data.</text>
</comment>
<keyword evidence="1" id="KW-1133">Transmembrane helix</keyword>
<organism evidence="2 3">
    <name type="scientific">Leptomonas pyrrhocoris</name>
    <name type="common">Firebug parasite</name>
    <dbReference type="NCBI Taxonomy" id="157538"/>
    <lineage>
        <taxon>Eukaryota</taxon>
        <taxon>Discoba</taxon>
        <taxon>Euglenozoa</taxon>
        <taxon>Kinetoplastea</taxon>
        <taxon>Metakinetoplastina</taxon>
        <taxon>Trypanosomatida</taxon>
        <taxon>Trypanosomatidae</taxon>
        <taxon>Leishmaniinae</taxon>
        <taxon>Leptomonas</taxon>
    </lineage>
</organism>
<evidence type="ECO:0000256" key="1">
    <source>
        <dbReference type="SAM" id="Phobius"/>
    </source>
</evidence>
<protein>
    <submittedName>
        <fullName evidence="2">Uncharacterized protein</fullName>
    </submittedName>
</protein>
<dbReference type="AlphaFoldDB" id="A0A0M9G0L7"/>
<evidence type="ECO:0000313" key="2">
    <source>
        <dbReference type="EMBL" id="KPA79759.1"/>
    </source>
</evidence>
<sequence length="514" mass="55924">MTARHSCHFFYASLRSGLSRTALHPTTVAAAAMNRTSAVFIDWMHDGNSALHGDVVVWLRILADTQDSSLLKSAAASSFALLAGCSVVLPCPRGAAALVPRGAAVFVDGAAENELRVVYACEGPRRVSLHERVYDWMAHQLVYVRERVLLAVDGGAPPFAVHFAVGSSAQSGLVVVQSEQNTNVFHVRTTLAVHEGLVPLIAELQTRWSPASGERRRHSFQHGCLTENIMGIVSYDPDRHTSAFHVAALLSPQRPSSSSTPTRALLDMTTPALYDADGDLLASCGLAQRLVYTRCTLTRTHLQLLPLIEHTRVALEVRVEGAVAGGIHAPGSATWRVCGRQRYEGVVRRQLLVDTAEWSVEPLQKVWSSPIFAAASTDGSEGSRMVRQLAATPVLVGERRAISSSAKWHTVRLPLPSAPTSERREYSLTTSFLPIVTPHADAVETVFLSAQCRHMAATWWQPPPLLPSRILCAVTYCSMSEWLLIAVAACALSLLLRLSLRCSVTRRLRRCAGV</sequence>
<reference evidence="2 3" key="1">
    <citation type="submission" date="2015-07" db="EMBL/GenBank/DDBJ databases">
        <title>High-quality genome of monoxenous trypanosomatid Leptomonas pyrrhocoris.</title>
        <authorList>
            <person name="Flegontov P."/>
            <person name="Butenko A."/>
            <person name="Firsov S."/>
            <person name="Vlcek C."/>
            <person name="Logacheva M.D."/>
            <person name="Field M."/>
            <person name="Filatov D."/>
            <person name="Flegontova O."/>
            <person name="Gerasimov E."/>
            <person name="Jackson A.P."/>
            <person name="Kelly S."/>
            <person name="Opperdoes F."/>
            <person name="O'Reilly A."/>
            <person name="Votypka J."/>
            <person name="Yurchenko V."/>
            <person name="Lukes J."/>
        </authorList>
    </citation>
    <scope>NUCLEOTIDE SEQUENCE [LARGE SCALE GENOMIC DNA]</scope>
    <source>
        <strain evidence="2">H10</strain>
    </source>
</reference>
<dbReference type="VEuPathDB" id="TriTrypDB:LpyrH10_10_2790"/>
<dbReference type="EMBL" id="LGTL01000010">
    <property type="protein sequence ID" value="KPA79759.1"/>
    <property type="molecule type" value="Genomic_DNA"/>
</dbReference>
<name>A0A0M9G0L7_LEPPY</name>
<proteinExistence type="predicted"/>
<dbReference type="GeneID" id="26905800"/>
<evidence type="ECO:0000313" key="3">
    <source>
        <dbReference type="Proteomes" id="UP000037923"/>
    </source>
</evidence>
<feature type="transmembrane region" description="Helical" evidence="1">
    <location>
        <begin position="482"/>
        <end position="500"/>
    </location>
</feature>
<dbReference type="Proteomes" id="UP000037923">
    <property type="component" value="Unassembled WGS sequence"/>
</dbReference>